<sequence length="55" mass="6369">MSEPTPHPVNISVYESGVTPPARPEWKNWDSVFYKQIEDGEKDITPRTDQSCYNK</sequence>
<gene>
    <name evidence="1" type="ORF">JCM19239_3115</name>
</gene>
<accession>A0ABQ0JRX6</accession>
<comment type="caution">
    <text evidence="1">The sequence shown here is derived from an EMBL/GenBank/DDBJ whole genome shotgun (WGS) entry which is preliminary data.</text>
</comment>
<protein>
    <submittedName>
        <fullName evidence="1">Uncharacterized protein</fullName>
    </submittedName>
</protein>
<reference evidence="2" key="1">
    <citation type="submission" date="2014-09" db="EMBL/GenBank/DDBJ databases">
        <title>Vibrio variabilis JCM 19239. (C206) whole genome shotgun sequence.</title>
        <authorList>
            <person name="Sawabe T."/>
            <person name="Meirelles P."/>
            <person name="Nakanishi M."/>
            <person name="Sayaka M."/>
            <person name="Hattori M."/>
            <person name="Ohkuma M."/>
        </authorList>
    </citation>
    <scope>NUCLEOTIDE SEQUENCE [LARGE SCALE GENOMIC DNA]</scope>
    <source>
        <strain evidence="2">JCM 19239</strain>
    </source>
</reference>
<dbReference type="EMBL" id="BBMS01000194">
    <property type="protein sequence ID" value="GAL31510.1"/>
    <property type="molecule type" value="Genomic_DNA"/>
</dbReference>
<evidence type="ECO:0000313" key="1">
    <source>
        <dbReference type="EMBL" id="GAL31510.1"/>
    </source>
</evidence>
<proteinExistence type="predicted"/>
<evidence type="ECO:0000313" key="2">
    <source>
        <dbReference type="Proteomes" id="UP000029223"/>
    </source>
</evidence>
<organism evidence="1 2">
    <name type="scientific">Vibrio variabilis</name>
    <dbReference type="NCBI Taxonomy" id="990271"/>
    <lineage>
        <taxon>Bacteria</taxon>
        <taxon>Pseudomonadati</taxon>
        <taxon>Pseudomonadota</taxon>
        <taxon>Gammaproteobacteria</taxon>
        <taxon>Vibrionales</taxon>
        <taxon>Vibrionaceae</taxon>
        <taxon>Vibrio</taxon>
    </lineage>
</organism>
<keyword evidence="2" id="KW-1185">Reference proteome</keyword>
<dbReference type="Proteomes" id="UP000029223">
    <property type="component" value="Unassembled WGS sequence"/>
</dbReference>
<name>A0ABQ0JRX6_9VIBR</name>